<dbReference type="OMA" id="FNTPDMR"/>
<dbReference type="Proteomes" id="UP000054302">
    <property type="component" value="Unassembled WGS sequence"/>
</dbReference>
<feature type="region of interest" description="Disordered" evidence="1">
    <location>
        <begin position="713"/>
        <end position="828"/>
    </location>
</feature>
<dbReference type="GeneID" id="27319245"/>
<dbReference type="EMBL" id="KN847520">
    <property type="protein sequence ID" value="KIV97686.1"/>
    <property type="molecule type" value="Genomic_DNA"/>
</dbReference>
<feature type="compositionally biased region" description="Polar residues" evidence="1">
    <location>
        <begin position="737"/>
        <end position="753"/>
    </location>
</feature>
<protein>
    <recommendedName>
        <fullName evidence="4">Cell wall proline rich protein</fullName>
    </recommendedName>
</protein>
<feature type="compositionally biased region" description="Low complexity" evidence="1">
    <location>
        <begin position="377"/>
        <end position="393"/>
    </location>
</feature>
<feature type="compositionally biased region" description="Low complexity" evidence="1">
    <location>
        <begin position="297"/>
        <end position="310"/>
    </location>
</feature>
<feature type="compositionally biased region" description="Low complexity" evidence="1">
    <location>
        <begin position="13"/>
        <end position="23"/>
    </location>
</feature>
<evidence type="ECO:0000313" key="2">
    <source>
        <dbReference type="EMBL" id="KIV97686.1"/>
    </source>
</evidence>
<feature type="region of interest" description="Disordered" evidence="1">
    <location>
        <begin position="230"/>
        <end position="355"/>
    </location>
</feature>
<keyword evidence="3" id="KW-1185">Reference proteome</keyword>
<feature type="region of interest" description="Disordered" evidence="1">
    <location>
        <begin position="372"/>
        <end position="494"/>
    </location>
</feature>
<reference evidence="2 3" key="1">
    <citation type="submission" date="2015-01" db="EMBL/GenBank/DDBJ databases">
        <title>The Genome Sequence of Exophiala mesophila CBS40295.</title>
        <authorList>
            <consortium name="The Broad Institute Genomics Platform"/>
            <person name="Cuomo C."/>
            <person name="de Hoog S."/>
            <person name="Gorbushina A."/>
            <person name="Stielow B."/>
            <person name="Teixiera M."/>
            <person name="Abouelleil A."/>
            <person name="Chapman S.B."/>
            <person name="Priest M."/>
            <person name="Young S.K."/>
            <person name="Wortman J."/>
            <person name="Nusbaum C."/>
            <person name="Birren B."/>
        </authorList>
    </citation>
    <scope>NUCLEOTIDE SEQUENCE [LARGE SCALE GENOMIC DNA]</scope>
    <source>
        <strain evidence="2 3">CBS 40295</strain>
    </source>
</reference>
<organism evidence="2 3">
    <name type="scientific">Exophiala mesophila</name>
    <name type="common">Black yeast-like fungus</name>
    <dbReference type="NCBI Taxonomy" id="212818"/>
    <lineage>
        <taxon>Eukaryota</taxon>
        <taxon>Fungi</taxon>
        <taxon>Dikarya</taxon>
        <taxon>Ascomycota</taxon>
        <taxon>Pezizomycotina</taxon>
        <taxon>Eurotiomycetes</taxon>
        <taxon>Chaetothyriomycetidae</taxon>
        <taxon>Chaetothyriales</taxon>
        <taxon>Herpotrichiellaceae</taxon>
        <taxon>Exophiala</taxon>
    </lineage>
</organism>
<feature type="compositionally biased region" description="Low complexity" evidence="1">
    <location>
        <begin position="786"/>
        <end position="800"/>
    </location>
</feature>
<feature type="region of interest" description="Disordered" evidence="1">
    <location>
        <begin position="1"/>
        <end position="109"/>
    </location>
</feature>
<evidence type="ECO:0008006" key="4">
    <source>
        <dbReference type="Google" id="ProtNLM"/>
    </source>
</evidence>
<sequence length="900" mass="96754">MASISLPTPPSLLSPLDPDLQTPPRSPQPHRRRPSRSPNVPATLPPFLFNPALEGAPSLEAANTDKASPEVSPMALDSSRRSARPLPLPEFKFNPGADLPLERSPSPTHPILQEMALNQQRAVRSARPAPLPAFTFAPSPSIAQTSPSPTKTDFSESQPPPRTHRRGISEFVGGGGLEGPHMVSSSPEKLEHRPHAPVTGGRGHAHRRSQAVSISDIDTSELIKVNALAKARAGSTPTTPSDPSAFAYGRGSPQIRQSMSNVVRTPPSSPRRRGSAPGVRPRVGFSEHVDVIPRPLSMISSETEGSSSTIRGGHSLSGSINSIASPAARPTFIVTSSNDSTSSSPERPHTADALSTLSLGLAARNSPVSMINLPKRPLSASGSPSQLSSGSPPSKKKHFWSSHSEMDSPLNTPKVEQSDPMDVFSASPTPQPPRLHIFGDNGRPKTSSGEMSSSSKRRKYHTWTSGIFSRKDKRASKPKPDVQQKRASLTRRPSDRLNEIFDADDTIVLREPSPVANRTRPFPQDLDTSQACIPGPASDMITSPVLDLDAALGPFGSEEKLGYDVGGKVVHVNRISKLHSSERRANVDAFGTVHRRTESAPTMPALNRSIFDLHRMGSNSSLSEDVFDEEEEDKLLAQENANSKLERIQSRTRRSITPQTFSASPLETADLDATGGLGLTISNKSPVDGITIADTDDDVAKVDRSSNSTIAAPILSDDVKRPMSSPMPFPYPAPQSHYASSTEGRTTSASMMSSPDVDHTSFENSSRPSKSQGEFSPDFVLRASNDDLPSLSDSISSGALPRVSSSACTRSSVEQRSQSMIVPSTSRSNIQADWKRSSLASLNRLIPGSANGSKLKFETVPDPVDLDEKGKKKPNRISRLMHFWKSKDRDAKQCNSTSGL</sequence>
<dbReference type="OrthoDB" id="5406427at2759"/>
<feature type="region of interest" description="Disordered" evidence="1">
    <location>
        <begin position="131"/>
        <end position="216"/>
    </location>
</feature>
<dbReference type="AlphaFoldDB" id="A0A0D1YAM0"/>
<name>A0A0D1YAM0_EXOME</name>
<feature type="compositionally biased region" description="Polar residues" evidence="1">
    <location>
        <begin position="803"/>
        <end position="828"/>
    </location>
</feature>
<feature type="compositionally biased region" description="Low complexity" evidence="1">
    <location>
        <begin position="275"/>
        <end position="284"/>
    </location>
</feature>
<feature type="compositionally biased region" description="Polar residues" evidence="1">
    <location>
        <begin position="141"/>
        <end position="157"/>
    </location>
</feature>
<dbReference type="RefSeq" id="XP_016229260.1">
    <property type="nucleotide sequence ID" value="XM_016365611.1"/>
</dbReference>
<dbReference type="VEuPathDB" id="FungiDB:PV10_01400"/>
<proteinExistence type="predicted"/>
<dbReference type="STRING" id="212818.A0A0D1YAM0"/>
<feature type="compositionally biased region" description="Polar residues" evidence="1">
    <location>
        <begin position="762"/>
        <end position="774"/>
    </location>
</feature>
<feature type="compositionally biased region" description="Low complexity" evidence="1">
    <location>
        <begin position="335"/>
        <end position="344"/>
    </location>
</feature>
<accession>A0A0D1YAM0</accession>
<evidence type="ECO:0000256" key="1">
    <source>
        <dbReference type="SAM" id="MobiDB-lite"/>
    </source>
</evidence>
<dbReference type="HOGENOM" id="CLU_007264_0_0_1"/>
<evidence type="ECO:0000313" key="3">
    <source>
        <dbReference type="Proteomes" id="UP000054302"/>
    </source>
</evidence>
<gene>
    <name evidence="2" type="ORF">PV10_01400</name>
</gene>